<evidence type="ECO:0000256" key="1">
    <source>
        <dbReference type="SAM" id="Phobius"/>
    </source>
</evidence>
<evidence type="ECO:0000313" key="3">
    <source>
        <dbReference type="Proteomes" id="UP001175227"/>
    </source>
</evidence>
<dbReference type="Proteomes" id="UP001175227">
    <property type="component" value="Unassembled WGS sequence"/>
</dbReference>
<sequence length="75" mass="8324">MLNLQKLALEPPMGLGTKLLYGTVSSVILLASLSLLSTKLYRNHILFSLGIYSAIYSYHMCHLYPSLCSPLFSCI</sequence>
<proteinExistence type="predicted"/>
<organism evidence="2 3">
    <name type="scientific">Armillaria novae-zelandiae</name>
    <dbReference type="NCBI Taxonomy" id="153914"/>
    <lineage>
        <taxon>Eukaryota</taxon>
        <taxon>Fungi</taxon>
        <taxon>Dikarya</taxon>
        <taxon>Basidiomycota</taxon>
        <taxon>Agaricomycotina</taxon>
        <taxon>Agaricomycetes</taxon>
        <taxon>Agaricomycetidae</taxon>
        <taxon>Agaricales</taxon>
        <taxon>Marasmiineae</taxon>
        <taxon>Physalacriaceae</taxon>
        <taxon>Armillaria</taxon>
    </lineage>
</organism>
<keyword evidence="1" id="KW-1133">Transmembrane helix</keyword>
<feature type="transmembrane region" description="Helical" evidence="1">
    <location>
        <begin position="20"/>
        <end position="38"/>
    </location>
</feature>
<name>A0AA39NZS4_9AGAR</name>
<dbReference type="EMBL" id="JAUEPR010000027">
    <property type="protein sequence ID" value="KAK0474383.1"/>
    <property type="molecule type" value="Genomic_DNA"/>
</dbReference>
<keyword evidence="1" id="KW-0812">Transmembrane</keyword>
<feature type="transmembrane region" description="Helical" evidence="1">
    <location>
        <begin position="45"/>
        <end position="65"/>
    </location>
</feature>
<reference evidence="2" key="1">
    <citation type="submission" date="2023-06" db="EMBL/GenBank/DDBJ databases">
        <authorList>
            <consortium name="Lawrence Berkeley National Laboratory"/>
            <person name="Ahrendt S."/>
            <person name="Sahu N."/>
            <person name="Indic B."/>
            <person name="Wong-Bajracharya J."/>
            <person name="Merenyi Z."/>
            <person name="Ke H.-M."/>
            <person name="Monk M."/>
            <person name="Kocsube S."/>
            <person name="Drula E."/>
            <person name="Lipzen A."/>
            <person name="Balint B."/>
            <person name="Henrissat B."/>
            <person name="Andreopoulos B."/>
            <person name="Martin F.M."/>
            <person name="Harder C.B."/>
            <person name="Rigling D."/>
            <person name="Ford K.L."/>
            <person name="Foster G.D."/>
            <person name="Pangilinan J."/>
            <person name="Papanicolaou A."/>
            <person name="Barry K."/>
            <person name="LaButti K."/>
            <person name="Viragh M."/>
            <person name="Koriabine M."/>
            <person name="Yan M."/>
            <person name="Riley R."/>
            <person name="Champramary S."/>
            <person name="Plett K.L."/>
            <person name="Tsai I.J."/>
            <person name="Slot J."/>
            <person name="Sipos G."/>
            <person name="Plett J."/>
            <person name="Nagy L.G."/>
            <person name="Grigoriev I.V."/>
        </authorList>
    </citation>
    <scope>NUCLEOTIDE SEQUENCE</scope>
    <source>
        <strain evidence="2">ICMP 16352</strain>
    </source>
</reference>
<accession>A0AA39NZS4</accession>
<keyword evidence="3" id="KW-1185">Reference proteome</keyword>
<keyword evidence="1" id="KW-0472">Membrane</keyword>
<gene>
    <name evidence="2" type="ORF">IW261DRAFT_1498692</name>
</gene>
<protein>
    <submittedName>
        <fullName evidence="2">Uncharacterized protein</fullName>
    </submittedName>
</protein>
<dbReference type="AlphaFoldDB" id="A0AA39NZS4"/>
<comment type="caution">
    <text evidence="2">The sequence shown here is derived from an EMBL/GenBank/DDBJ whole genome shotgun (WGS) entry which is preliminary data.</text>
</comment>
<evidence type="ECO:0000313" key="2">
    <source>
        <dbReference type="EMBL" id="KAK0474383.1"/>
    </source>
</evidence>